<dbReference type="GeneTree" id="ENSGT00390000003751"/>
<keyword evidence="1" id="KW-1133">Transmembrane helix</keyword>
<dbReference type="Proteomes" id="UP000694395">
    <property type="component" value="Chromosome 14"/>
</dbReference>
<keyword evidence="3" id="KW-1185">Reference proteome</keyword>
<dbReference type="AlphaFoldDB" id="A0A8C7THP1"/>
<feature type="transmembrane region" description="Helical" evidence="1">
    <location>
        <begin position="91"/>
        <end position="111"/>
    </location>
</feature>
<keyword evidence="1" id="KW-0472">Membrane</keyword>
<dbReference type="Ensembl" id="ENSOMYT00000088157.2">
    <property type="protein sequence ID" value="ENSOMYP00000080899.2"/>
    <property type="gene ID" value="ENSOMYG00000037451.2"/>
</dbReference>
<reference evidence="2" key="1">
    <citation type="submission" date="2020-07" db="EMBL/GenBank/DDBJ databases">
        <title>A long reads based de novo assembly of the rainbow trout Arlee double haploid line genome.</title>
        <authorList>
            <person name="Gao G."/>
            <person name="Palti Y."/>
        </authorList>
    </citation>
    <scope>NUCLEOTIDE SEQUENCE [LARGE SCALE GENOMIC DNA]</scope>
</reference>
<dbReference type="Gene3D" id="3.40.30.10">
    <property type="entry name" value="Glutaredoxin"/>
    <property type="match status" value="1"/>
</dbReference>
<accession>A0A8C7THP1</accession>
<evidence type="ECO:0000313" key="3">
    <source>
        <dbReference type="Proteomes" id="UP000694395"/>
    </source>
</evidence>
<sequence>PYYILSTLMSTAFLILRKCPGLCENLNTEREDRNRCDFDLREVDILMFLCAIVMMKNRRDITIEQHAGNLFMFSKVANVILFFRLDIRLGFLYFLLCIAFFMTCKPPLYMGPEYIKYFSEKTIDVSVVIQCQSFAPVFAGLFLKYNCTGLRFGKIDADQYGEVVSTSSLAKQLPSLVLFQSGWEVMSRPMVDNKFRAVSGLSENIICDFNLNELFEASKKIKKGRGVKGEEVHCTVHCSPYSEMLTYKPLTNKKLRKNLK</sequence>
<protein>
    <submittedName>
        <fullName evidence="2">Thioredoxin-related transmembrane protein 2a</fullName>
    </submittedName>
</protein>
<evidence type="ECO:0000313" key="2">
    <source>
        <dbReference type="Ensembl" id="ENSOMYP00000080899.2"/>
    </source>
</evidence>
<evidence type="ECO:0000256" key="1">
    <source>
        <dbReference type="SAM" id="Phobius"/>
    </source>
</evidence>
<name>A0A8C7THP1_ONCMY</name>
<proteinExistence type="predicted"/>
<reference evidence="2" key="3">
    <citation type="submission" date="2025-09" db="UniProtKB">
        <authorList>
            <consortium name="Ensembl"/>
        </authorList>
    </citation>
    <scope>IDENTIFICATION</scope>
</reference>
<reference evidence="2" key="2">
    <citation type="submission" date="2025-08" db="UniProtKB">
        <authorList>
            <consortium name="Ensembl"/>
        </authorList>
    </citation>
    <scope>IDENTIFICATION</scope>
</reference>
<keyword evidence="1" id="KW-0812">Transmembrane</keyword>
<organism evidence="2 3">
    <name type="scientific">Oncorhynchus mykiss</name>
    <name type="common">Rainbow trout</name>
    <name type="synonym">Salmo gairdneri</name>
    <dbReference type="NCBI Taxonomy" id="8022"/>
    <lineage>
        <taxon>Eukaryota</taxon>
        <taxon>Metazoa</taxon>
        <taxon>Chordata</taxon>
        <taxon>Craniata</taxon>
        <taxon>Vertebrata</taxon>
        <taxon>Euteleostomi</taxon>
        <taxon>Actinopterygii</taxon>
        <taxon>Neopterygii</taxon>
        <taxon>Teleostei</taxon>
        <taxon>Protacanthopterygii</taxon>
        <taxon>Salmoniformes</taxon>
        <taxon>Salmonidae</taxon>
        <taxon>Salmoninae</taxon>
        <taxon>Oncorhynchus</taxon>
    </lineage>
</organism>